<keyword evidence="2 7" id="KW-0813">Transport</keyword>
<keyword evidence="10" id="KW-1185">Reference proteome</keyword>
<organism evidence="9 10">
    <name type="scientific">Ruminiclostridium cellobioparum subsp. termitidis CT1112</name>
    <dbReference type="NCBI Taxonomy" id="1195236"/>
    <lineage>
        <taxon>Bacteria</taxon>
        <taxon>Bacillati</taxon>
        <taxon>Bacillota</taxon>
        <taxon>Clostridia</taxon>
        <taxon>Eubacteriales</taxon>
        <taxon>Oscillospiraceae</taxon>
        <taxon>Ruminiclostridium</taxon>
    </lineage>
</organism>
<dbReference type="GO" id="GO:0055085">
    <property type="term" value="P:transmembrane transport"/>
    <property type="evidence" value="ECO:0007669"/>
    <property type="project" value="InterPro"/>
</dbReference>
<feature type="transmembrane region" description="Helical" evidence="7">
    <location>
        <begin position="12"/>
        <end position="35"/>
    </location>
</feature>
<protein>
    <submittedName>
        <fullName evidence="9">ABC-type sugar transport system, permease component</fullName>
    </submittedName>
</protein>
<dbReference type="RefSeq" id="WP_004624717.1">
    <property type="nucleotide sequence ID" value="NZ_AORV01000025.1"/>
</dbReference>
<dbReference type="InterPro" id="IPR000515">
    <property type="entry name" value="MetI-like"/>
</dbReference>
<name>S0FM30_RUMCE</name>
<evidence type="ECO:0000256" key="6">
    <source>
        <dbReference type="ARBA" id="ARBA00023136"/>
    </source>
</evidence>
<dbReference type="PATRIC" id="fig|1195236.3.peg.1514"/>
<dbReference type="Proteomes" id="UP000014155">
    <property type="component" value="Unassembled WGS sequence"/>
</dbReference>
<dbReference type="PROSITE" id="PS50928">
    <property type="entry name" value="ABC_TM1"/>
    <property type="match status" value="1"/>
</dbReference>
<dbReference type="SUPFAM" id="SSF161098">
    <property type="entry name" value="MetI-like"/>
    <property type="match status" value="1"/>
</dbReference>
<dbReference type="GO" id="GO:0005886">
    <property type="term" value="C:plasma membrane"/>
    <property type="evidence" value="ECO:0007669"/>
    <property type="project" value="UniProtKB-SubCell"/>
</dbReference>
<dbReference type="Pfam" id="PF00528">
    <property type="entry name" value="BPD_transp_1"/>
    <property type="match status" value="1"/>
</dbReference>
<keyword evidence="6 7" id="KW-0472">Membrane</keyword>
<dbReference type="PANTHER" id="PTHR43744:SF9">
    <property type="entry name" value="POLYGALACTURONAN_RHAMNOGALACTURONAN TRANSPORT SYSTEM PERMEASE PROTEIN YTCP"/>
    <property type="match status" value="1"/>
</dbReference>
<comment type="similarity">
    <text evidence="7">Belongs to the binding-protein-dependent transport system permease family.</text>
</comment>
<comment type="caution">
    <text evidence="9">The sequence shown here is derived from an EMBL/GenBank/DDBJ whole genome shotgun (WGS) entry which is preliminary data.</text>
</comment>
<evidence type="ECO:0000256" key="5">
    <source>
        <dbReference type="ARBA" id="ARBA00022989"/>
    </source>
</evidence>
<dbReference type="PANTHER" id="PTHR43744">
    <property type="entry name" value="ABC TRANSPORTER PERMEASE PROTEIN MG189-RELATED-RELATED"/>
    <property type="match status" value="1"/>
</dbReference>
<accession>S0FM30</accession>
<dbReference type="eggNOG" id="COG0395">
    <property type="taxonomic scope" value="Bacteria"/>
</dbReference>
<proteinExistence type="inferred from homology"/>
<keyword evidence="4 7" id="KW-0812">Transmembrane</keyword>
<comment type="subcellular location">
    <subcellularLocation>
        <location evidence="1 7">Cell membrane</location>
        <topology evidence="1 7">Multi-pass membrane protein</topology>
    </subcellularLocation>
</comment>
<feature type="transmembrane region" description="Helical" evidence="7">
    <location>
        <begin position="112"/>
        <end position="131"/>
    </location>
</feature>
<evidence type="ECO:0000259" key="8">
    <source>
        <dbReference type="PROSITE" id="PS50928"/>
    </source>
</evidence>
<feature type="transmembrane region" description="Helical" evidence="7">
    <location>
        <begin position="143"/>
        <end position="164"/>
    </location>
</feature>
<feature type="domain" description="ABC transmembrane type-1" evidence="8">
    <location>
        <begin position="76"/>
        <end position="271"/>
    </location>
</feature>
<dbReference type="STRING" id="1195236.CTER_1206"/>
<dbReference type="InterPro" id="IPR035906">
    <property type="entry name" value="MetI-like_sf"/>
</dbReference>
<sequence>MKVREAKSTILFNILAYIIVGFITLLCLLPFWLIVSGSFTSNQSIILDGYRLFPQEFSLDAYKAIFKIPKGVIDAYSVTIFVTVAGTLSGLLLISMGGYVLQRKDFRSRNKFSFFVYFTTLFQGGLIPWYILLTNFLHLRDKIAVLILPSIMSPFLIILMKNFIKMSVPDEIIESAKIDGANDFRIYYSIVLNLSLPGLATIGLFLGLHYWNDWFMSMLFIDTPSKYSLQFFLYNLLNGAEFLRNLSQGAGVYDSVAIPTETTKLAMAVVAVGPIIFLYPFIQKYFVKGLTIGAVKG</sequence>
<feature type="transmembrane region" description="Helical" evidence="7">
    <location>
        <begin position="265"/>
        <end position="282"/>
    </location>
</feature>
<keyword evidence="3" id="KW-1003">Cell membrane</keyword>
<keyword evidence="5 7" id="KW-1133">Transmembrane helix</keyword>
<evidence type="ECO:0000256" key="2">
    <source>
        <dbReference type="ARBA" id="ARBA00022448"/>
    </source>
</evidence>
<evidence type="ECO:0000256" key="3">
    <source>
        <dbReference type="ARBA" id="ARBA00022475"/>
    </source>
</evidence>
<evidence type="ECO:0000256" key="4">
    <source>
        <dbReference type="ARBA" id="ARBA00022692"/>
    </source>
</evidence>
<dbReference type="Gene3D" id="1.10.3720.10">
    <property type="entry name" value="MetI-like"/>
    <property type="match status" value="1"/>
</dbReference>
<dbReference type="AlphaFoldDB" id="S0FM30"/>
<feature type="transmembrane region" description="Helical" evidence="7">
    <location>
        <begin position="75"/>
        <end position="100"/>
    </location>
</feature>
<evidence type="ECO:0000313" key="9">
    <source>
        <dbReference type="EMBL" id="EMS72967.1"/>
    </source>
</evidence>
<dbReference type="CDD" id="cd06261">
    <property type="entry name" value="TM_PBP2"/>
    <property type="match status" value="1"/>
</dbReference>
<evidence type="ECO:0000256" key="1">
    <source>
        <dbReference type="ARBA" id="ARBA00004651"/>
    </source>
</evidence>
<gene>
    <name evidence="9" type="ORF">CTER_1206</name>
</gene>
<evidence type="ECO:0000313" key="10">
    <source>
        <dbReference type="Proteomes" id="UP000014155"/>
    </source>
</evidence>
<keyword evidence="9" id="KW-0762">Sugar transport</keyword>
<dbReference type="EMBL" id="AORV01000025">
    <property type="protein sequence ID" value="EMS72967.1"/>
    <property type="molecule type" value="Genomic_DNA"/>
</dbReference>
<feature type="transmembrane region" description="Helical" evidence="7">
    <location>
        <begin position="185"/>
        <end position="211"/>
    </location>
</feature>
<reference evidence="9 10" key="1">
    <citation type="journal article" date="2013" name="Genome Announc.">
        <title>Draft Genome Sequence of the Cellulolytic, Mesophilic, Anaerobic Bacterium Clostridium termitidis Strain CT1112 (DSM 5398).</title>
        <authorList>
            <person name="Lal S."/>
            <person name="Ramachandran U."/>
            <person name="Zhang X."/>
            <person name="Munir R."/>
            <person name="Sparling R."/>
            <person name="Levin D.B."/>
        </authorList>
    </citation>
    <scope>NUCLEOTIDE SEQUENCE [LARGE SCALE GENOMIC DNA]</scope>
    <source>
        <strain evidence="9 10">CT1112</strain>
    </source>
</reference>
<evidence type="ECO:0000256" key="7">
    <source>
        <dbReference type="RuleBase" id="RU363032"/>
    </source>
</evidence>